<evidence type="ECO:0000313" key="10">
    <source>
        <dbReference type="Proteomes" id="UP001597463"/>
    </source>
</evidence>
<dbReference type="InterPro" id="IPR011010">
    <property type="entry name" value="DNA_brk_join_enz"/>
</dbReference>
<evidence type="ECO:0000256" key="5">
    <source>
        <dbReference type="ARBA" id="ARBA00023125"/>
    </source>
</evidence>
<feature type="domain" description="DNA topoisomerase I catalytic core eukaryotic-type" evidence="7">
    <location>
        <begin position="87"/>
        <end position="291"/>
    </location>
</feature>
<dbReference type="SUPFAM" id="SSF56349">
    <property type="entry name" value="DNA breaking-rejoining enzymes"/>
    <property type="match status" value="1"/>
</dbReference>
<keyword evidence="10" id="KW-1185">Reference proteome</keyword>
<proteinExistence type="inferred from homology"/>
<dbReference type="Pfam" id="PF21338">
    <property type="entry name" value="Top1B_N_bact"/>
    <property type="match status" value="1"/>
</dbReference>
<dbReference type="InterPro" id="IPR014711">
    <property type="entry name" value="TopoI_cat_a-hlx-sub_euk"/>
</dbReference>
<dbReference type="InterPro" id="IPR013500">
    <property type="entry name" value="TopoI_cat_euk"/>
</dbReference>
<evidence type="ECO:0000256" key="2">
    <source>
        <dbReference type="ARBA" id="ARBA00006645"/>
    </source>
</evidence>
<sequence length="335" mass="38527">MDAQAPLVYIDTFSEGWRRVRRGRGFAYFTADGKHIRALEELERIRKLAIPPAYTDVWICPSAQGHIQAMGRDAKGRLQYRYHPLWQERRTQEKFSRMLAFGRCLPAIRRAVEHDLALKKLELKVITAAIVKILDQTGFRIGNEQYALQNKSYGVSTLKNRHAVVKAGRLTLHFRGKSGVMQKTTITDRRIIHIIHRCQELPGQRLFQFPDQNGQLQSVQSEDVNSYLRSISGENFTAKDFRTWHANVCAVQAKLDSIKEQGQNSSPQLSTAEIIKKVAKTIGNTYSVCRNFYIHPHVLRFCEQECIKHPFTNKIKKSGLNCAEKLFLKILQYNS</sequence>
<evidence type="ECO:0000256" key="6">
    <source>
        <dbReference type="ARBA" id="ARBA00023235"/>
    </source>
</evidence>
<evidence type="ECO:0000259" key="8">
    <source>
        <dbReference type="Pfam" id="PF21338"/>
    </source>
</evidence>
<dbReference type="EC" id="5.6.2.1" evidence="3"/>
<dbReference type="Gene3D" id="3.30.66.10">
    <property type="entry name" value="DNA topoisomerase I domain"/>
    <property type="match status" value="1"/>
</dbReference>
<accession>A0ABW5UQZ7</accession>
<dbReference type="Gene3D" id="1.10.132.120">
    <property type="match status" value="1"/>
</dbReference>
<evidence type="ECO:0000256" key="4">
    <source>
        <dbReference type="ARBA" id="ARBA00023029"/>
    </source>
</evidence>
<organism evidence="9 10">
    <name type="scientific">Comamonas terrae</name>
    <dbReference type="NCBI Taxonomy" id="673548"/>
    <lineage>
        <taxon>Bacteria</taxon>
        <taxon>Pseudomonadati</taxon>
        <taxon>Pseudomonadota</taxon>
        <taxon>Betaproteobacteria</taxon>
        <taxon>Burkholderiales</taxon>
        <taxon>Comamonadaceae</taxon>
        <taxon>Comamonas</taxon>
    </lineage>
</organism>
<dbReference type="PROSITE" id="PS52038">
    <property type="entry name" value="TOPO_IB_2"/>
    <property type="match status" value="1"/>
</dbReference>
<dbReference type="Gene3D" id="3.90.15.10">
    <property type="entry name" value="Topoisomerase I, Chain A, domain 3"/>
    <property type="match status" value="1"/>
</dbReference>
<dbReference type="Proteomes" id="UP001597463">
    <property type="component" value="Unassembled WGS sequence"/>
</dbReference>
<feature type="domain" description="DNA topoisomerase IB N-terminal" evidence="8">
    <location>
        <begin position="25"/>
        <end position="73"/>
    </location>
</feature>
<keyword evidence="4" id="KW-0799">Topoisomerase</keyword>
<comment type="caution">
    <text evidence="9">The sequence shown here is derived from an EMBL/GenBank/DDBJ whole genome shotgun (WGS) entry which is preliminary data.</text>
</comment>
<dbReference type="SUPFAM" id="SSF55869">
    <property type="entry name" value="DNA topoisomerase I domain"/>
    <property type="match status" value="1"/>
</dbReference>
<evidence type="ECO:0000313" key="9">
    <source>
        <dbReference type="EMBL" id="MFD2756053.1"/>
    </source>
</evidence>
<name>A0ABW5UQZ7_9BURK</name>
<gene>
    <name evidence="9" type="ORF">ACFSW6_18445</name>
</gene>
<protein>
    <recommendedName>
        <fullName evidence="3">DNA topoisomerase</fullName>
        <ecNumber evidence="3">5.6.2.1</ecNumber>
    </recommendedName>
</protein>
<dbReference type="Pfam" id="PF01028">
    <property type="entry name" value="Topoisom_I"/>
    <property type="match status" value="1"/>
</dbReference>
<reference evidence="10" key="1">
    <citation type="journal article" date="2019" name="Int. J. Syst. Evol. Microbiol.">
        <title>The Global Catalogue of Microorganisms (GCM) 10K type strain sequencing project: providing services to taxonomists for standard genome sequencing and annotation.</title>
        <authorList>
            <consortium name="The Broad Institute Genomics Platform"/>
            <consortium name="The Broad Institute Genome Sequencing Center for Infectious Disease"/>
            <person name="Wu L."/>
            <person name="Ma J."/>
        </authorList>
    </citation>
    <scope>NUCLEOTIDE SEQUENCE [LARGE SCALE GENOMIC DNA]</scope>
    <source>
        <strain evidence="10">TISTR 1906</strain>
    </source>
</reference>
<dbReference type="PRINTS" id="PR00416">
    <property type="entry name" value="EUTPISMRASEI"/>
</dbReference>
<evidence type="ECO:0000256" key="1">
    <source>
        <dbReference type="ARBA" id="ARBA00000213"/>
    </source>
</evidence>
<dbReference type="InterPro" id="IPR035447">
    <property type="entry name" value="DNA_topo_I_N_sf"/>
</dbReference>
<dbReference type="EMBL" id="JBHUMV010000009">
    <property type="protein sequence ID" value="MFD2756053.1"/>
    <property type="molecule type" value="Genomic_DNA"/>
</dbReference>
<evidence type="ECO:0000259" key="7">
    <source>
        <dbReference type="Pfam" id="PF01028"/>
    </source>
</evidence>
<dbReference type="RefSeq" id="WP_083526676.1">
    <property type="nucleotide sequence ID" value="NZ_BCNT01000009.1"/>
</dbReference>
<comment type="similarity">
    <text evidence="2">Belongs to the type IB topoisomerase family.</text>
</comment>
<comment type="catalytic activity">
    <reaction evidence="1">
        <text>ATP-independent breakage of single-stranded DNA, followed by passage and rejoining.</text>
        <dbReference type="EC" id="5.6.2.1"/>
    </reaction>
</comment>
<keyword evidence="5" id="KW-0238">DNA-binding</keyword>
<keyword evidence="6" id="KW-0413">Isomerase</keyword>
<dbReference type="InterPro" id="IPR049331">
    <property type="entry name" value="Top1B_N_bact"/>
</dbReference>
<dbReference type="InterPro" id="IPR001631">
    <property type="entry name" value="TopoI"/>
</dbReference>
<evidence type="ECO:0000256" key="3">
    <source>
        <dbReference type="ARBA" id="ARBA00012891"/>
    </source>
</evidence>